<evidence type="ECO:0000256" key="3">
    <source>
        <dbReference type="ARBA" id="ARBA00023155"/>
    </source>
</evidence>
<feature type="DNA-binding region" description="Homeobox" evidence="5">
    <location>
        <begin position="118"/>
        <end position="177"/>
    </location>
</feature>
<dbReference type="PANTHER" id="PTHR46123:SF4">
    <property type="entry name" value="MIX-TYPE HOMEOBOX GENE 1-RELATED"/>
    <property type="match status" value="1"/>
</dbReference>
<keyword evidence="10" id="KW-1185">Reference proteome</keyword>
<organism evidence="9 10">
    <name type="scientific">Diabrotica virgifera virgifera</name>
    <name type="common">western corn rootworm</name>
    <dbReference type="NCBI Taxonomy" id="50390"/>
    <lineage>
        <taxon>Eukaryota</taxon>
        <taxon>Metazoa</taxon>
        <taxon>Ecdysozoa</taxon>
        <taxon>Arthropoda</taxon>
        <taxon>Hexapoda</taxon>
        <taxon>Insecta</taxon>
        <taxon>Pterygota</taxon>
        <taxon>Neoptera</taxon>
        <taxon>Endopterygota</taxon>
        <taxon>Coleoptera</taxon>
        <taxon>Polyphaga</taxon>
        <taxon>Cucujiformia</taxon>
        <taxon>Chrysomeloidea</taxon>
        <taxon>Chrysomelidae</taxon>
        <taxon>Galerucinae</taxon>
        <taxon>Diabroticina</taxon>
        <taxon>Diabroticites</taxon>
        <taxon>Diabrotica</taxon>
    </lineage>
</organism>
<dbReference type="InterPro" id="IPR009057">
    <property type="entry name" value="Homeodomain-like_sf"/>
</dbReference>
<dbReference type="Gene3D" id="1.10.10.60">
    <property type="entry name" value="Homeodomain-like"/>
    <property type="match status" value="1"/>
</dbReference>
<evidence type="ECO:0000259" key="8">
    <source>
        <dbReference type="PROSITE" id="PS50071"/>
    </source>
</evidence>
<dbReference type="PROSITE" id="PS00027">
    <property type="entry name" value="HOMEOBOX_1"/>
    <property type="match status" value="1"/>
</dbReference>
<reference evidence="9" key="1">
    <citation type="submission" date="2025-05" db="UniProtKB">
        <authorList>
            <consortium name="EnsemblMetazoa"/>
        </authorList>
    </citation>
    <scope>IDENTIFICATION</scope>
</reference>
<dbReference type="EnsemblMetazoa" id="XM_050647497.1">
    <property type="protein sequence ID" value="XP_050503454.1"/>
    <property type="gene ID" value="LOC126882530"/>
</dbReference>
<dbReference type="PANTHER" id="PTHR46123">
    <property type="entry name" value="MIX-TYPE HOMEOBOX GENE 1-RELATED"/>
    <property type="match status" value="1"/>
</dbReference>
<evidence type="ECO:0000256" key="4">
    <source>
        <dbReference type="ARBA" id="ARBA00023242"/>
    </source>
</evidence>
<dbReference type="Proteomes" id="UP001652700">
    <property type="component" value="Unplaced"/>
</dbReference>
<evidence type="ECO:0000313" key="10">
    <source>
        <dbReference type="Proteomes" id="UP001652700"/>
    </source>
</evidence>
<evidence type="ECO:0000256" key="6">
    <source>
        <dbReference type="RuleBase" id="RU000682"/>
    </source>
</evidence>
<comment type="subcellular location">
    <subcellularLocation>
        <location evidence="1 5 6">Nucleus</location>
    </subcellularLocation>
</comment>
<feature type="compositionally biased region" description="Polar residues" evidence="7">
    <location>
        <begin position="74"/>
        <end position="121"/>
    </location>
</feature>
<keyword evidence="2 5" id="KW-0238">DNA-binding</keyword>
<evidence type="ECO:0000256" key="1">
    <source>
        <dbReference type="ARBA" id="ARBA00004123"/>
    </source>
</evidence>
<keyword evidence="3 5" id="KW-0371">Homeobox</keyword>
<protein>
    <recommendedName>
        <fullName evidence="8">Homeobox domain-containing protein</fullName>
    </recommendedName>
</protein>
<name>A0ABM5JZU0_DIAVI</name>
<accession>A0ABM5JZU0</accession>
<dbReference type="SUPFAM" id="SSF46689">
    <property type="entry name" value="Homeodomain-like"/>
    <property type="match status" value="1"/>
</dbReference>
<evidence type="ECO:0000256" key="2">
    <source>
        <dbReference type="ARBA" id="ARBA00023125"/>
    </source>
</evidence>
<proteinExistence type="predicted"/>
<dbReference type="Pfam" id="PF00046">
    <property type="entry name" value="Homeodomain"/>
    <property type="match status" value="1"/>
</dbReference>
<sequence length="183" mass="20752">MYVMLINVIVFRSHQPTNPPLACLQQRAEALTKFLSIASSLSLAAAKQELPSAQTLPIPLLELQQKAQQREPSPHQQGQSELHPQNTTQSQPQTEIQTPVLPQQSPSKNESSSGHSINIRNRTCINKMQTDILLEAFNRHPFVDGIMRQHLAQITGLSSRVVKIWFQNRRQQEKKKYRPSTSD</sequence>
<feature type="domain" description="Homeobox" evidence="8">
    <location>
        <begin position="116"/>
        <end position="176"/>
    </location>
</feature>
<dbReference type="InterPro" id="IPR051306">
    <property type="entry name" value="Homeobox_regulator"/>
</dbReference>
<dbReference type="InterPro" id="IPR001356">
    <property type="entry name" value="HD"/>
</dbReference>
<keyword evidence="4 5" id="KW-0539">Nucleus</keyword>
<dbReference type="SMART" id="SM00389">
    <property type="entry name" value="HOX"/>
    <property type="match status" value="1"/>
</dbReference>
<evidence type="ECO:0000256" key="5">
    <source>
        <dbReference type="PROSITE-ProRule" id="PRU00108"/>
    </source>
</evidence>
<evidence type="ECO:0000256" key="7">
    <source>
        <dbReference type="SAM" id="MobiDB-lite"/>
    </source>
</evidence>
<dbReference type="CDD" id="cd00086">
    <property type="entry name" value="homeodomain"/>
    <property type="match status" value="1"/>
</dbReference>
<dbReference type="GeneID" id="126882530"/>
<evidence type="ECO:0000313" key="9">
    <source>
        <dbReference type="EnsemblMetazoa" id="XP_050503454.1"/>
    </source>
</evidence>
<feature type="region of interest" description="Disordered" evidence="7">
    <location>
        <begin position="65"/>
        <end position="121"/>
    </location>
</feature>
<dbReference type="RefSeq" id="XP_050503454.1">
    <property type="nucleotide sequence ID" value="XM_050647497.1"/>
</dbReference>
<dbReference type="InterPro" id="IPR017970">
    <property type="entry name" value="Homeobox_CS"/>
</dbReference>
<dbReference type="PROSITE" id="PS50071">
    <property type="entry name" value="HOMEOBOX_2"/>
    <property type="match status" value="1"/>
</dbReference>